<evidence type="ECO:0000256" key="1">
    <source>
        <dbReference type="SAM" id="MobiDB-lite"/>
    </source>
</evidence>
<accession>A0A834CUS9</accession>
<reference evidence="2" key="1">
    <citation type="journal article" name="BMC Genomics">
        <title>Long-read sequencing and de novo genome assembly of marine medaka (Oryzias melastigma).</title>
        <authorList>
            <person name="Liang P."/>
            <person name="Saqib H.S.A."/>
            <person name="Ni X."/>
            <person name="Shen Y."/>
        </authorList>
    </citation>
    <scope>NUCLEOTIDE SEQUENCE</scope>
    <source>
        <strain evidence="2">Bigg-433</strain>
    </source>
</reference>
<feature type="region of interest" description="Disordered" evidence="1">
    <location>
        <begin position="1"/>
        <end position="21"/>
    </location>
</feature>
<evidence type="ECO:0000313" key="2">
    <source>
        <dbReference type="EMBL" id="KAF6733479.1"/>
    </source>
</evidence>
<name>A0A834CUS9_ORYME</name>
<feature type="compositionally biased region" description="Polar residues" evidence="1">
    <location>
        <begin position="1"/>
        <end position="10"/>
    </location>
</feature>
<evidence type="ECO:0000313" key="3">
    <source>
        <dbReference type="Proteomes" id="UP000646548"/>
    </source>
</evidence>
<proteinExistence type="predicted"/>
<gene>
    <name evidence="2" type="ORF">FQA47_020524</name>
</gene>
<organism evidence="2 3">
    <name type="scientific">Oryzias melastigma</name>
    <name type="common">Marine medaka</name>
    <dbReference type="NCBI Taxonomy" id="30732"/>
    <lineage>
        <taxon>Eukaryota</taxon>
        <taxon>Metazoa</taxon>
        <taxon>Chordata</taxon>
        <taxon>Craniata</taxon>
        <taxon>Vertebrata</taxon>
        <taxon>Euteleostomi</taxon>
        <taxon>Actinopterygii</taxon>
        <taxon>Neopterygii</taxon>
        <taxon>Teleostei</taxon>
        <taxon>Neoteleostei</taxon>
        <taxon>Acanthomorphata</taxon>
        <taxon>Ovalentaria</taxon>
        <taxon>Atherinomorphae</taxon>
        <taxon>Beloniformes</taxon>
        <taxon>Adrianichthyidae</taxon>
        <taxon>Oryziinae</taxon>
        <taxon>Oryzias</taxon>
    </lineage>
</organism>
<sequence length="68" mass="7381">MKAPDSTTESKQTEERPAATNDCCWRPAASFAMRMRHLCGVHGPPLKRAGQLPVTHTDSARYVTASPG</sequence>
<dbReference type="Proteomes" id="UP000646548">
    <property type="component" value="Unassembled WGS sequence"/>
</dbReference>
<comment type="caution">
    <text evidence="2">The sequence shown here is derived from an EMBL/GenBank/DDBJ whole genome shotgun (WGS) entry which is preliminary data.</text>
</comment>
<dbReference type="AlphaFoldDB" id="A0A834CUS9"/>
<dbReference type="EMBL" id="WKFB01000157">
    <property type="protein sequence ID" value="KAF6733479.1"/>
    <property type="molecule type" value="Genomic_DNA"/>
</dbReference>
<protein>
    <submittedName>
        <fullName evidence="2">Uncharacterized protein</fullName>
    </submittedName>
</protein>